<keyword evidence="3" id="KW-0732">Signal</keyword>
<dbReference type="RefSeq" id="XP_016970163.1">
    <property type="nucleotide sequence ID" value="XM_017114674.1"/>
</dbReference>
<comment type="similarity">
    <text evidence="2">Belongs to the peptidase S1 family. CLIP subfamily.</text>
</comment>
<organism evidence="5">
    <name type="scientific">Drosophila rhopaloa</name>
    <name type="common">Fruit fly</name>
    <dbReference type="NCBI Taxonomy" id="1041015"/>
    <lineage>
        <taxon>Eukaryota</taxon>
        <taxon>Metazoa</taxon>
        <taxon>Ecdysozoa</taxon>
        <taxon>Arthropoda</taxon>
        <taxon>Hexapoda</taxon>
        <taxon>Insecta</taxon>
        <taxon>Pterygota</taxon>
        <taxon>Neoptera</taxon>
        <taxon>Endopterygota</taxon>
        <taxon>Diptera</taxon>
        <taxon>Brachycera</taxon>
        <taxon>Muscomorpha</taxon>
        <taxon>Ephydroidea</taxon>
        <taxon>Drosophilidae</taxon>
        <taxon>Drosophila</taxon>
        <taxon>Sophophora</taxon>
    </lineage>
</organism>
<dbReference type="PRINTS" id="PR00722">
    <property type="entry name" value="CHYMOTRYPSIN"/>
</dbReference>
<accession>A0A6P4E4J3</accession>
<dbReference type="InterPro" id="IPR051487">
    <property type="entry name" value="Ser/Thr_Proteases_Immune/Dev"/>
</dbReference>
<gene>
    <name evidence="5" type="primary">LOC108037995</name>
</gene>
<dbReference type="SMART" id="SM00020">
    <property type="entry name" value="Tryp_SPc"/>
    <property type="match status" value="1"/>
</dbReference>
<dbReference type="GO" id="GO:0006508">
    <property type="term" value="P:proteolysis"/>
    <property type="evidence" value="ECO:0007669"/>
    <property type="project" value="InterPro"/>
</dbReference>
<evidence type="ECO:0000256" key="1">
    <source>
        <dbReference type="ARBA" id="ARBA00023157"/>
    </source>
</evidence>
<proteinExistence type="inferred from homology"/>
<evidence type="ECO:0000256" key="3">
    <source>
        <dbReference type="SAM" id="SignalP"/>
    </source>
</evidence>
<dbReference type="InterPro" id="IPR001314">
    <property type="entry name" value="Peptidase_S1A"/>
</dbReference>
<keyword evidence="1" id="KW-1015">Disulfide bond</keyword>
<dbReference type="Pfam" id="PF00089">
    <property type="entry name" value="Trypsin"/>
    <property type="match status" value="1"/>
</dbReference>
<feature type="domain" description="Peptidase S1" evidence="4">
    <location>
        <begin position="15"/>
        <end position="252"/>
    </location>
</feature>
<reference evidence="5" key="1">
    <citation type="submission" date="2025-08" db="UniProtKB">
        <authorList>
            <consortium name="RefSeq"/>
        </authorList>
    </citation>
    <scope>IDENTIFICATION</scope>
</reference>
<dbReference type="PANTHER" id="PTHR24256">
    <property type="entry name" value="TRYPTASE-RELATED"/>
    <property type="match status" value="1"/>
</dbReference>
<evidence type="ECO:0000313" key="5">
    <source>
        <dbReference type="RefSeq" id="XP_016970163.1"/>
    </source>
</evidence>
<dbReference type="Gene3D" id="2.40.10.10">
    <property type="entry name" value="Trypsin-like serine proteases"/>
    <property type="match status" value="2"/>
</dbReference>
<dbReference type="InterPro" id="IPR009003">
    <property type="entry name" value="Peptidase_S1_PA"/>
</dbReference>
<evidence type="ECO:0000259" key="4">
    <source>
        <dbReference type="PROSITE" id="PS50240"/>
    </source>
</evidence>
<dbReference type="SUPFAM" id="SSF50494">
    <property type="entry name" value="Trypsin-like serine proteases"/>
    <property type="match status" value="1"/>
</dbReference>
<evidence type="ECO:0000256" key="2">
    <source>
        <dbReference type="ARBA" id="ARBA00024195"/>
    </source>
</evidence>
<name>A0A6P4E4J3_DRORH</name>
<dbReference type="OrthoDB" id="7827063at2759"/>
<feature type="signal peptide" evidence="3">
    <location>
        <begin position="1"/>
        <end position="18"/>
    </location>
</feature>
<dbReference type="InterPro" id="IPR001254">
    <property type="entry name" value="Trypsin_dom"/>
</dbReference>
<dbReference type="AlphaFoldDB" id="A0A6P4E4J3"/>
<feature type="chain" id="PRO_5027649445" evidence="3">
    <location>
        <begin position="19"/>
        <end position="254"/>
    </location>
</feature>
<protein>
    <submittedName>
        <fullName evidence="5">Serine protease 46-like isoform X1</fullName>
    </submittedName>
</protein>
<dbReference type="InterPro" id="IPR043504">
    <property type="entry name" value="Peptidase_S1_PA_chymotrypsin"/>
</dbReference>
<dbReference type="RefSeq" id="XP_016970163.2">
    <property type="nucleotide sequence ID" value="XM_017114674.2"/>
</dbReference>
<dbReference type="GO" id="GO:0004252">
    <property type="term" value="F:serine-type endopeptidase activity"/>
    <property type="evidence" value="ECO:0007669"/>
    <property type="project" value="InterPro"/>
</dbReference>
<sequence>MMMFATFLVLFSAVLVLGTQRSAQLLEPGCLPPNDRQEVDPAPWMAYLVRQGAYACSGSLITYNFVLTSGHCADITKNLYVRLGHYQSNGTEDFLVMSVFRHQRYETIMSDDIALLKLDRSLEGRAKIRPICILLNPNLRTTIKAIPSFILTGWSQTKGDTQQTVRQVLVNRVDPGMNEYWCRKQEERFCCQKPAIFALTADPGTPLGGQVLFDKTPMIVQFGIFSSGHGDTSYGIYTDVNYHTPWIVATIRQN</sequence>
<dbReference type="GeneID" id="108037995"/>
<dbReference type="PROSITE" id="PS50240">
    <property type="entry name" value="TRYPSIN_DOM"/>
    <property type="match status" value="1"/>
</dbReference>